<accession>A0A1Y2JGK3</accession>
<evidence type="ECO:0000313" key="2">
    <source>
        <dbReference type="Proteomes" id="UP000193335"/>
    </source>
</evidence>
<gene>
    <name evidence="1" type="ORF">BSZ19_32140</name>
</gene>
<dbReference type="InterPro" id="IPR011008">
    <property type="entry name" value="Dimeric_a/b-barrel"/>
</dbReference>
<dbReference type="Proteomes" id="UP000193335">
    <property type="component" value="Unassembled WGS sequence"/>
</dbReference>
<organism evidence="1 2">
    <name type="scientific">Bradyrhizobium japonicum</name>
    <dbReference type="NCBI Taxonomy" id="375"/>
    <lineage>
        <taxon>Bacteria</taxon>
        <taxon>Pseudomonadati</taxon>
        <taxon>Pseudomonadota</taxon>
        <taxon>Alphaproteobacteria</taxon>
        <taxon>Hyphomicrobiales</taxon>
        <taxon>Nitrobacteraceae</taxon>
        <taxon>Bradyrhizobium</taxon>
    </lineage>
</organism>
<dbReference type="AlphaFoldDB" id="A0A1Y2JGK3"/>
<dbReference type="EMBL" id="NAFL01000272">
    <property type="protein sequence ID" value="OSJ27970.1"/>
    <property type="molecule type" value="Genomic_DNA"/>
</dbReference>
<comment type="caution">
    <text evidence="1">The sequence shown here is derived from an EMBL/GenBank/DDBJ whole genome shotgun (WGS) entry which is preliminary data.</text>
</comment>
<dbReference type="SUPFAM" id="SSF54909">
    <property type="entry name" value="Dimeric alpha+beta barrel"/>
    <property type="match status" value="1"/>
</dbReference>
<protein>
    <recommendedName>
        <fullName evidence="3">Muconolactone isomerase domain-containing protein</fullName>
    </recommendedName>
</protein>
<evidence type="ECO:0000313" key="1">
    <source>
        <dbReference type="EMBL" id="OSJ27970.1"/>
    </source>
</evidence>
<sequence>MKVIAIGNIGKAPTPEQRQQIMPREVPATLKLYLDGKIEQFWFRQDKPGVIFLMNVESLEQAKATVEALPLVTHGFATYELMQVGPLAPLGMLIQGR</sequence>
<name>A0A1Y2JGK3_BRAJP</name>
<dbReference type="Gene3D" id="3.30.70.1060">
    <property type="entry name" value="Dimeric alpha+beta barrel"/>
    <property type="match status" value="1"/>
</dbReference>
<dbReference type="RefSeq" id="WP_085403325.1">
    <property type="nucleotide sequence ID" value="NZ_NAFL01000272.1"/>
</dbReference>
<reference evidence="1 2" key="1">
    <citation type="submission" date="2017-03" db="EMBL/GenBank/DDBJ databases">
        <title>Whole genome sequences of fourteen strains of Bradyrhizobium canariense and one strain of Bradyrhizobium japonicum isolated from Lupinus (Papilionoideae: Genisteae) species in Algeria.</title>
        <authorList>
            <person name="Crovadore J."/>
            <person name="Chekireb D."/>
            <person name="Brachmann A."/>
            <person name="Chablais R."/>
            <person name="Cochard B."/>
            <person name="Lefort F."/>
        </authorList>
    </citation>
    <scope>NUCLEOTIDE SEQUENCE [LARGE SCALE GENOMIC DNA]</scope>
    <source>
        <strain evidence="1 2">UBMA197</strain>
    </source>
</reference>
<evidence type="ECO:0008006" key="3">
    <source>
        <dbReference type="Google" id="ProtNLM"/>
    </source>
</evidence>
<proteinExistence type="predicted"/>